<keyword evidence="4" id="KW-0732">Signal</keyword>
<organism evidence="5">
    <name type="scientific">Gulosibacter sediminis</name>
    <dbReference type="NCBI Taxonomy" id="1729695"/>
    <lineage>
        <taxon>Bacteria</taxon>
        <taxon>Bacillati</taxon>
        <taxon>Actinomycetota</taxon>
        <taxon>Actinomycetes</taxon>
        <taxon>Micrococcales</taxon>
        <taxon>Microbacteriaceae</taxon>
        <taxon>Gulosibacter</taxon>
    </lineage>
</organism>
<proteinExistence type="predicted"/>
<evidence type="ECO:0000256" key="4">
    <source>
        <dbReference type="SAM" id="SignalP"/>
    </source>
</evidence>
<evidence type="ECO:0000313" key="5">
    <source>
        <dbReference type="EMBL" id="UQN15527.1"/>
    </source>
</evidence>
<dbReference type="EMBL" id="CP097160">
    <property type="protein sequence ID" value="UQN15527.1"/>
    <property type="molecule type" value="Genomic_DNA"/>
</dbReference>
<dbReference type="PROSITE" id="PS51257">
    <property type="entry name" value="PROKAR_LIPOPROTEIN"/>
    <property type="match status" value="1"/>
</dbReference>
<evidence type="ECO:0000256" key="1">
    <source>
        <dbReference type="ARBA" id="ARBA00022475"/>
    </source>
</evidence>
<evidence type="ECO:0000256" key="3">
    <source>
        <dbReference type="SAM" id="MobiDB-lite"/>
    </source>
</evidence>
<dbReference type="InterPro" id="IPR008691">
    <property type="entry name" value="LpqH"/>
</dbReference>
<protein>
    <submittedName>
        <fullName evidence="5">Lipoprotein LpqH</fullName>
    </submittedName>
</protein>
<keyword evidence="1" id="KW-1003">Cell membrane</keyword>
<feature type="region of interest" description="Disordered" evidence="3">
    <location>
        <begin position="32"/>
        <end position="86"/>
    </location>
</feature>
<feature type="chain" id="PRO_5045464763" evidence="4">
    <location>
        <begin position="23"/>
        <end position="212"/>
    </location>
</feature>
<accession>A0ABY4MYL6</accession>
<name>A0ABY4MYL6_9MICO</name>
<gene>
    <name evidence="5" type="ORF">M3M28_03445</name>
</gene>
<keyword evidence="5" id="KW-0449">Lipoprotein</keyword>
<evidence type="ECO:0000256" key="2">
    <source>
        <dbReference type="ARBA" id="ARBA00023136"/>
    </source>
</evidence>
<keyword evidence="2" id="KW-0472">Membrane</keyword>
<feature type="signal peptide" evidence="4">
    <location>
        <begin position="1"/>
        <end position="22"/>
    </location>
</feature>
<dbReference type="Pfam" id="PF05481">
    <property type="entry name" value="Myco_19_kDa"/>
    <property type="match status" value="1"/>
</dbReference>
<reference evidence="5" key="1">
    <citation type="submission" date="2022-05" db="EMBL/GenBank/DDBJ databases">
        <title>Complete genome sequence of toluene-degrading Gulosibacter sediminis strain ACHW.36C.</title>
        <authorList>
            <person name="Wai A.C."/>
            <person name="Lai G.K."/>
            <person name="Griffin S.D."/>
            <person name="Leung F.C."/>
        </authorList>
    </citation>
    <scope>NUCLEOTIDE SEQUENCE [LARGE SCALE GENOMIC DNA]</scope>
    <source>
        <strain evidence="5">ACHW.36C</strain>
    </source>
</reference>
<sequence length="212" mass="20894">MPLRQRSVATALLGAAALCAVGALLVGCTATGVTPSSSASPSAQPLDEPSTEPPMNTSEFGGEAAPAPTDGSEVVVPTQSADDGPRASELTTLEVGDEDYTDLDWHVSCSGLEANPTIIASASDGELHLTLVLLGSSPSSLNSLTLSAGEAGGSSHTNTGLTVNPGAGHGSGSLEIDSSTVTSTGRGLEFGPDVTGTSADTIYSFAVTCASA</sequence>